<accession>A0A8J7WR36</accession>
<name>A0A8J7WR36_9ACTN</name>
<keyword evidence="2" id="KW-0472">Membrane</keyword>
<feature type="compositionally biased region" description="Low complexity" evidence="1">
    <location>
        <begin position="104"/>
        <end position="125"/>
    </location>
</feature>
<gene>
    <name evidence="3" type="ORF">KGA66_16300</name>
</gene>
<evidence type="ECO:0000256" key="2">
    <source>
        <dbReference type="SAM" id="Phobius"/>
    </source>
</evidence>
<feature type="compositionally biased region" description="Low complexity" evidence="1">
    <location>
        <begin position="38"/>
        <end position="54"/>
    </location>
</feature>
<comment type="caution">
    <text evidence="3">The sequence shown here is derived from an EMBL/GenBank/DDBJ whole genome shotgun (WGS) entry which is preliminary data.</text>
</comment>
<sequence length="254" mass="25594">MESDTVPFALEQAPDHGATGNATSPWDVGAWDIGARDGGPSDIGGSPSSPQDPSATQYIESPSRLPRRRSAFVALGVLLAALIGAAVYFGLTGFGRSNPVNAASSVTPPAATAAPPVDTTTAQQPSTNTDTGAASSAPSTALSAGVPQAPVTTATPTASSPETVVQAYYDAINAGDYPLAWSLGGKNLGHGSYASFVQGFATTSSDAVTIVSTSGDIVTIQLDATQTDGTHRHFAGTYTVRNGTIVASQIQAQP</sequence>
<keyword evidence="2" id="KW-1133">Transmembrane helix</keyword>
<organism evidence="3 4">
    <name type="scientific">Actinocrinis puniceicyclus</name>
    <dbReference type="NCBI Taxonomy" id="977794"/>
    <lineage>
        <taxon>Bacteria</taxon>
        <taxon>Bacillati</taxon>
        <taxon>Actinomycetota</taxon>
        <taxon>Actinomycetes</taxon>
        <taxon>Catenulisporales</taxon>
        <taxon>Actinospicaceae</taxon>
        <taxon>Actinocrinis</taxon>
    </lineage>
</organism>
<evidence type="ECO:0000313" key="4">
    <source>
        <dbReference type="Proteomes" id="UP000677913"/>
    </source>
</evidence>
<feature type="region of interest" description="Disordered" evidence="1">
    <location>
        <begin position="104"/>
        <end position="157"/>
    </location>
</feature>
<protein>
    <submittedName>
        <fullName evidence="3">Nuclear transport factor 2 family protein</fullName>
    </submittedName>
</protein>
<feature type="compositionally biased region" description="Low complexity" evidence="1">
    <location>
        <begin position="133"/>
        <end position="157"/>
    </location>
</feature>
<proteinExistence type="predicted"/>
<dbReference type="RefSeq" id="WP_211468982.1">
    <property type="nucleotide sequence ID" value="NZ_JAGSXH010000055.1"/>
</dbReference>
<reference evidence="3" key="1">
    <citation type="submission" date="2021-04" db="EMBL/GenBank/DDBJ databases">
        <title>Genome based classification of Actinospica acidithermotolerans sp. nov., an actinobacterium isolated from an Indonesian hot spring.</title>
        <authorList>
            <person name="Kusuma A.B."/>
            <person name="Putra K.E."/>
            <person name="Nafisah S."/>
            <person name="Loh J."/>
            <person name="Nouioui I."/>
            <person name="Goodfellow M."/>
        </authorList>
    </citation>
    <scope>NUCLEOTIDE SEQUENCE</scope>
    <source>
        <strain evidence="3">DSM 45618</strain>
    </source>
</reference>
<keyword evidence="2" id="KW-0812">Transmembrane</keyword>
<dbReference type="AlphaFoldDB" id="A0A8J7WR36"/>
<feature type="region of interest" description="Disordered" evidence="1">
    <location>
        <begin position="1"/>
        <end position="62"/>
    </location>
</feature>
<dbReference type="InterPro" id="IPR032710">
    <property type="entry name" value="NTF2-like_dom_sf"/>
</dbReference>
<feature type="transmembrane region" description="Helical" evidence="2">
    <location>
        <begin position="71"/>
        <end position="91"/>
    </location>
</feature>
<dbReference type="Proteomes" id="UP000677913">
    <property type="component" value="Unassembled WGS sequence"/>
</dbReference>
<evidence type="ECO:0000313" key="3">
    <source>
        <dbReference type="EMBL" id="MBS2964619.1"/>
    </source>
</evidence>
<dbReference type="EMBL" id="JAGSXH010000055">
    <property type="protein sequence ID" value="MBS2964619.1"/>
    <property type="molecule type" value="Genomic_DNA"/>
</dbReference>
<keyword evidence="4" id="KW-1185">Reference proteome</keyword>
<evidence type="ECO:0000256" key="1">
    <source>
        <dbReference type="SAM" id="MobiDB-lite"/>
    </source>
</evidence>
<dbReference type="SUPFAM" id="SSF54427">
    <property type="entry name" value="NTF2-like"/>
    <property type="match status" value="1"/>
</dbReference>